<dbReference type="InterPro" id="IPR011990">
    <property type="entry name" value="TPR-like_helical_dom_sf"/>
</dbReference>
<dbReference type="Pfam" id="PF01129">
    <property type="entry name" value="ART"/>
    <property type="match status" value="1"/>
</dbReference>
<dbReference type="SUPFAM" id="SSF49354">
    <property type="entry name" value="PapD-like"/>
    <property type="match status" value="1"/>
</dbReference>
<dbReference type="EMBL" id="CAJOBS010001863">
    <property type="protein sequence ID" value="CAF4769521.1"/>
    <property type="molecule type" value="Genomic_DNA"/>
</dbReference>
<dbReference type="InterPro" id="IPR019734">
    <property type="entry name" value="TPR_rpt"/>
</dbReference>
<sequence length="1308" mass="149803">MSSLPRQRPTVEPVGTELNENLEEFTVIWLDARIDTSVDCIDTKKHLQSIINYLKTFNDSAKCIDYIKAVKEEKVFLIVSGTYGEKVVPDIENLPQIRVVYVFCQNAEKHQKWASKHRIVQDIFTNKKKLYKQLTEDVRLSDASLLSIAILSPDSKENQVTDLNQQSVKYLWSQVLIEALLRFPNSKKAKSDMLKECRQQYYDNKREIDIIQEFDKEYYAENAIAWYTRECFLYKIVNKALRTDNIDVIFKFRFFIKDLYEELSKMHTIYIKSVPPTVYVYRGQYMTMKELTKLKENTHGHISMNTFLSTSTSKQTALDFVQHSTTHPYLAVVLFEIEIDSTLATKPFANIKSKSCHKEENEVLIAMGSTFSIEKVEQDKQGIWNVNLVWSNKEDVELLTYMKKSLGQSTNLETLGSILIDMGELLKAERYFKLLLEQLPENHPSIGNTYIQMSTIGLNQSNIEKALEYSEKAEKIFQMSYPMSHPCYGSLYLNMGRIQLLQCDVISARLNLEKAAEMFSKNTPSYDLQLAAVYIQLGNISTICGEQSKMLTELKRGLEIQLKYLPNTHPDIGITYSYLGAAQLTSGLSRDALDSFTKSWEILRKSLSPCHPKYLLTCFTLSQLYDAKKDADKKNFYLDELFDNLSGMIAQNFGDIELMSLAASMKDGSATNQDMKILETRFKEMATPLERAVLEFRRFTEESEALLKKNDYDSALELINKTLLYWQQIIPSGTLFLAELHYKKAYAYFKKQDLVSALSSINGAIEILSSDFPRFSKYQLLLGDIYRDEGNQKMKLNELDAALVAHTKAVNIYIRYIQPPVHQTISNAYSTITKIHVRKHQFDLAKDNLFKARNSLPPNLLNSKHNLYNVERTVAYSIFRNSIKELINAFDSDALEGFQKALSTFTQEMSSLSFDIASTHFFIGYLYTNMANTSLAANHFHFALESAIPKHPIRKIAKELSSEIRQQTLNFILADLLLIYSKTFEPEYVSRLHERTIFYCQKYPTALSHVKLATIYLRIGSVYQKAKNDNLAKSYLNGASAVMAPDSKSIDKSEKIYFLELAEAQFKYADYCMAQSNFEAACPLFQKSLHIYKMLIPATDPKIIIIYRKLAGIYASRLEIPLAIRCLEKVVANPVNEEMYEESSRCLQLLKSGSASLKFRDMEASPLLSMLTGRKDALSEEETSSELSPETTNAKIFFQGSTADAETVTKVLKNITGSTVNFSIVSYEPNKYTARPHKGVLASHEILEVNFVRNKLHGDSEDEQEESNGEEEKYQFKIEWIFQKSDSKHSTAPARIKHTKLKCELKPS</sequence>
<evidence type="ECO:0000256" key="6">
    <source>
        <dbReference type="ARBA" id="ARBA00022803"/>
    </source>
</evidence>
<evidence type="ECO:0000256" key="2">
    <source>
        <dbReference type="ARBA" id="ARBA00022676"/>
    </source>
</evidence>
<dbReference type="GO" id="GO:0106274">
    <property type="term" value="F:NAD+-protein-arginine ADP-ribosyltransferase activity"/>
    <property type="evidence" value="ECO:0007669"/>
    <property type="project" value="UniProtKB-EC"/>
</dbReference>
<comment type="catalytic activity">
    <reaction evidence="7 8">
        <text>L-arginyl-[protein] + NAD(+) = N(omega)-(ADP-D-ribosyl)-L-arginyl-[protein] + nicotinamide + H(+)</text>
        <dbReference type="Rhea" id="RHEA:19149"/>
        <dbReference type="Rhea" id="RHEA-COMP:10532"/>
        <dbReference type="Rhea" id="RHEA-COMP:15087"/>
        <dbReference type="ChEBI" id="CHEBI:15378"/>
        <dbReference type="ChEBI" id="CHEBI:17154"/>
        <dbReference type="ChEBI" id="CHEBI:29965"/>
        <dbReference type="ChEBI" id="CHEBI:57540"/>
        <dbReference type="ChEBI" id="CHEBI:142554"/>
        <dbReference type="EC" id="2.4.2.31"/>
    </reaction>
</comment>
<proteinExistence type="inferred from homology"/>
<keyword evidence="4" id="KW-0548">Nucleotidyltransferase</keyword>
<evidence type="ECO:0000259" key="9">
    <source>
        <dbReference type="PROSITE" id="PS50202"/>
    </source>
</evidence>
<keyword evidence="2 8" id="KW-0328">Glycosyltransferase</keyword>
<dbReference type="Gene3D" id="3.90.176.10">
    <property type="entry name" value="Toxin ADP-ribosyltransferase, Chain A, domain 1"/>
    <property type="match status" value="1"/>
</dbReference>
<evidence type="ECO:0000313" key="11">
    <source>
        <dbReference type="Proteomes" id="UP000663838"/>
    </source>
</evidence>
<dbReference type="Proteomes" id="UP000663838">
    <property type="component" value="Unassembled WGS sequence"/>
</dbReference>
<evidence type="ECO:0000256" key="4">
    <source>
        <dbReference type="ARBA" id="ARBA00022695"/>
    </source>
</evidence>
<evidence type="ECO:0000256" key="3">
    <source>
        <dbReference type="ARBA" id="ARBA00022679"/>
    </source>
</evidence>
<dbReference type="GO" id="GO:0016779">
    <property type="term" value="F:nucleotidyltransferase activity"/>
    <property type="evidence" value="ECO:0007669"/>
    <property type="project" value="UniProtKB-KW"/>
</dbReference>
<dbReference type="Gene3D" id="1.25.40.10">
    <property type="entry name" value="Tetratricopeptide repeat domain"/>
    <property type="match status" value="4"/>
</dbReference>
<evidence type="ECO:0000256" key="7">
    <source>
        <dbReference type="ARBA" id="ARBA00047597"/>
    </source>
</evidence>
<dbReference type="Gene3D" id="2.60.40.10">
    <property type="entry name" value="Immunoglobulins"/>
    <property type="match status" value="1"/>
</dbReference>
<dbReference type="SUPFAM" id="SSF48452">
    <property type="entry name" value="TPR-like"/>
    <property type="match status" value="4"/>
</dbReference>
<keyword evidence="3 8" id="KW-0808">Transferase</keyword>
<dbReference type="InterPro" id="IPR008962">
    <property type="entry name" value="PapD-like_sf"/>
</dbReference>
<accession>A0A821MHE1</accession>
<dbReference type="PROSITE" id="PS50202">
    <property type="entry name" value="MSP"/>
    <property type="match status" value="1"/>
</dbReference>
<gene>
    <name evidence="10" type="ORF">TOA249_LOCUS21502</name>
</gene>
<dbReference type="PANTHER" id="PTHR45641:SF19">
    <property type="entry name" value="NEPHROCYSTIN-3"/>
    <property type="match status" value="1"/>
</dbReference>
<dbReference type="SMART" id="SM00028">
    <property type="entry name" value="TPR"/>
    <property type="match status" value="11"/>
</dbReference>
<evidence type="ECO:0000313" key="10">
    <source>
        <dbReference type="EMBL" id="CAF4769521.1"/>
    </source>
</evidence>
<dbReference type="InterPro" id="IPR013783">
    <property type="entry name" value="Ig-like_fold"/>
</dbReference>
<dbReference type="PROSITE" id="PS51996">
    <property type="entry name" value="TR_MART"/>
    <property type="match status" value="1"/>
</dbReference>
<comment type="similarity">
    <text evidence="1 8">Belongs to the Arg-specific ADP-ribosyltransferase family.</text>
</comment>
<keyword evidence="8" id="KW-0520">NAD</keyword>
<dbReference type="PANTHER" id="PTHR45641">
    <property type="entry name" value="TETRATRICOPEPTIDE REPEAT PROTEIN (AFU_ORTHOLOGUE AFUA_6G03870)"/>
    <property type="match status" value="1"/>
</dbReference>
<dbReference type="InterPro" id="IPR000535">
    <property type="entry name" value="MSP_dom"/>
</dbReference>
<evidence type="ECO:0000256" key="5">
    <source>
        <dbReference type="ARBA" id="ARBA00022737"/>
    </source>
</evidence>
<protein>
    <recommendedName>
        <fullName evidence="8">NAD(P)(+)--arginine ADP-ribosyltransferase</fullName>
        <ecNumber evidence="8">2.4.2.31</ecNumber>
    </recommendedName>
    <alternativeName>
        <fullName evidence="8">Mono(ADP-ribosyl)transferase</fullName>
    </alternativeName>
</protein>
<organism evidence="10 11">
    <name type="scientific">Rotaria socialis</name>
    <dbReference type="NCBI Taxonomy" id="392032"/>
    <lineage>
        <taxon>Eukaryota</taxon>
        <taxon>Metazoa</taxon>
        <taxon>Spiralia</taxon>
        <taxon>Gnathifera</taxon>
        <taxon>Rotifera</taxon>
        <taxon>Eurotatoria</taxon>
        <taxon>Bdelloidea</taxon>
        <taxon>Philodinida</taxon>
        <taxon>Philodinidae</taxon>
        <taxon>Rotaria</taxon>
    </lineage>
</organism>
<dbReference type="SUPFAM" id="SSF56399">
    <property type="entry name" value="ADP-ribosylation"/>
    <property type="match status" value="1"/>
</dbReference>
<reference evidence="10" key="1">
    <citation type="submission" date="2021-02" db="EMBL/GenBank/DDBJ databases">
        <authorList>
            <person name="Nowell W R."/>
        </authorList>
    </citation>
    <scope>NUCLEOTIDE SEQUENCE</scope>
</reference>
<evidence type="ECO:0000256" key="1">
    <source>
        <dbReference type="ARBA" id="ARBA00009558"/>
    </source>
</evidence>
<keyword evidence="5" id="KW-0677">Repeat</keyword>
<evidence type="ECO:0000256" key="8">
    <source>
        <dbReference type="RuleBase" id="RU361228"/>
    </source>
</evidence>
<feature type="domain" description="MSP" evidence="9">
    <location>
        <begin position="1184"/>
        <end position="1308"/>
    </location>
</feature>
<keyword evidence="8" id="KW-0521">NADP</keyword>
<comment type="caution">
    <text evidence="10">The sequence shown here is derived from an EMBL/GenBank/DDBJ whole genome shotgun (WGS) entry which is preliminary data.</text>
</comment>
<name>A0A821MHE1_9BILA</name>
<dbReference type="Pfam" id="PF00635">
    <property type="entry name" value="Motile_Sperm"/>
    <property type="match status" value="1"/>
</dbReference>
<dbReference type="EC" id="2.4.2.31" evidence="8"/>
<keyword evidence="6" id="KW-0802">TPR repeat</keyword>
<dbReference type="InterPro" id="IPR000768">
    <property type="entry name" value="ART"/>
</dbReference>